<reference evidence="2" key="1">
    <citation type="journal article" date="2019" name="Int. J. Syst. Evol. Microbiol.">
        <title>The Global Catalogue of Microorganisms (GCM) 10K type strain sequencing project: providing services to taxonomists for standard genome sequencing and annotation.</title>
        <authorList>
            <consortium name="The Broad Institute Genomics Platform"/>
            <consortium name="The Broad Institute Genome Sequencing Center for Infectious Disease"/>
            <person name="Wu L."/>
            <person name="Ma J."/>
        </authorList>
    </citation>
    <scope>NUCLEOTIDE SEQUENCE [LARGE SCALE GENOMIC DNA]</scope>
    <source>
        <strain evidence="2">JCM 18959</strain>
    </source>
</reference>
<keyword evidence="2" id="KW-1185">Reference proteome</keyword>
<evidence type="ECO:0000313" key="2">
    <source>
        <dbReference type="Proteomes" id="UP001501407"/>
    </source>
</evidence>
<gene>
    <name evidence="1" type="ORF">GCM10025760_30330</name>
</gene>
<sequence>MLERAVEGARTKIFETERRELFSGTDVYVEDCGELKKPVPERPQLFGGGRSGFNSAWGRELEGGMLRLVLHLHLRRRARVVSLGIRAKGEVEGWSGV</sequence>
<accession>A0ABP9MKA5</accession>
<dbReference type="Proteomes" id="UP001501407">
    <property type="component" value="Unassembled WGS sequence"/>
</dbReference>
<evidence type="ECO:0000313" key="1">
    <source>
        <dbReference type="EMBL" id="GAA5096764.1"/>
    </source>
</evidence>
<proteinExistence type="predicted"/>
<protein>
    <submittedName>
        <fullName evidence="1">Uncharacterized protein</fullName>
    </submittedName>
</protein>
<name>A0ABP9MKA5_9MICO</name>
<comment type="caution">
    <text evidence="1">The sequence shown here is derived from an EMBL/GenBank/DDBJ whole genome shotgun (WGS) entry which is preliminary data.</text>
</comment>
<organism evidence="1 2">
    <name type="scientific">Microbacterium yannicii</name>
    <dbReference type="NCBI Taxonomy" id="671622"/>
    <lineage>
        <taxon>Bacteria</taxon>
        <taxon>Bacillati</taxon>
        <taxon>Actinomycetota</taxon>
        <taxon>Actinomycetes</taxon>
        <taxon>Micrococcales</taxon>
        <taxon>Microbacteriaceae</taxon>
        <taxon>Microbacterium</taxon>
    </lineage>
</organism>
<dbReference type="EMBL" id="BAABKZ010000004">
    <property type="protein sequence ID" value="GAA5096764.1"/>
    <property type="molecule type" value="Genomic_DNA"/>
</dbReference>